<dbReference type="InterPro" id="IPR018467">
    <property type="entry name" value="CCT_CS"/>
</dbReference>
<feature type="region of interest" description="Disordered" evidence="3">
    <location>
        <begin position="1"/>
        <end position="25"/>
    </location>
</feature>
<dbReference type="STRING" id="35608.A0A2U1LKG5"/>
<dbReference type="EMBL" id="PKPP01008897">
    <property type="protein sequence ID" value="PWA49498.1"/>
    <property type="molecule type" value="Genomic_DNA"/>
</dbReference>
<dbReference type="GO" id="GO:0005634">
    <property type="term" value="C:nucleus"/>
    <property type="evidence" value="ECO:0007669"/>
    <property type="project" value="UniProtKB-SubCell"/>
</dbReference>
<dbReference type="Pfam" id="PF06200">
    <property type="entry name" value="tify"/>
    <property type="match status" value="1"/>
</dbReference>
<organism evidence="5 6">
    <name type="scientific">Artemisia annua</name>
    <name type="common">Sweet wormwood</name>
    <dbReference type="NCBI Taxonomy" id="35608"/>
    <lineage>
        <taxon>Eukaryota</taxon>
        <taxon>Viridiplantae</taxon>
        <taxon>Streptophyta</taxon>
        <taxon>Embryophyta</taxon>
        <taxon>Tracheophyta</taxon>
        <taxon>Spermatophyta</taxon>
        <taxon>Magnoliopsida</taxon>
        <taxon>eudicotyledons</taxon>
        <taxon>Gunneridae</taxon>
        <taxon>Pentapetalae</taxon>
        <taxon>asterids</taxon>
        <taxon>campanulids</taxon>
        <taxon>Asterales</taxon>
        <taxon>Asteraceae</taxon>
        <taxon>Asteroideae</taxon>
        <taxon>Anthemideae</taxon>
        <taxon>Artemisiinae</taxon>
        <taxon>Artemisia</taxon>
    </lineage>
</organism>
<dbReference type="GO" id="GO:2000022">
    <property type="term" value="P:regulation of jasmonic acid mediated signaling pathway"/>
    <property type="evidence" value="ECO:0007669"/>
    <property type="project" value="UniProtKB-UniRule"/>
</dbReference>
<feature type="compositionally biased region" description="Pro residues" evidence="3">
    <location>
        <begin position="291"/>
        <end position="305"/>
    </location>
</feature>
<feature type="region of interest" description="Disordered" evidence="3">
    <location>
        <begin position="222"/>
        <end position="305"/>
    </location>
</feature>
<evidence type="ECO:0000313" key="5">
    <source>
        <dbReference type="EMBL" id="PWA49498.1"/>
    </source>
</evidence>
<dbReference type="GO" id="GO:0009611">
    <property type="term" value="P:response to wounding"/>
    <property type="evidence" value="ECO:0007669"/>
    <property type="project" value="UniProtKB-UniRule"/>
</dbReference>
<feature type="domain" description="Tify" evidence="4">
    <location>
        <begin position="137"/>
        <end position="172"/>
    </location>
</feature>
<sequence>MEEPPSATSPSSPLDKPLHLLTEDDISQLTREDCRRFLKQKGMRRPSWNKSQAIQQVIMLKALLEPVPESDDRKKKLYISSTTRVQKGTSVDTEISLSAEESVPGHNRCNDVEKPDIDILADNDSAAPLPPGIGGGTEEAKGQMTIFYRGKVYVYDDIPAAKARALLQLAASPLQFPHEEPFDGSVLQPPRVNMGTEFPAMPSPNMQTVRMADNYRLHKEESNKLREENSADGSASRKASVQRYLEKRKDRFKSKRKAGAPACSPSLDAYVNHQIGNQNLRDQSSRSATCSPPPVRPPNTPNRFS</sequence>
<keyword evidence="6" id="KW-1185">Reference proteome</keyword>
<accession>A0A2U1LKG5</accession>
<comment type="function">
    <text evidence="2">Repressor of jasmonate responses.</text>
</comment>
<dbReference type="InterPro" id="IPR040390">
    <property type="entry name" value="TIFY/JAZ"/>
</dbReference>
<keyword evidence="2" id="KW-0539">Nucleus</keyword>
<gene>
    <name evidence="5" type="ORF">CTI12_AA481110</name>
</gene>
<dbReference type="PROSITE" id="PS51320">
    <property type="entry name" value="TIFY"/>
    <property type="match status" value="1"/>
</dbReference>
<dbReference type="GO" id="GO:0031347">
    <property type="term" value="P:regulation of defense response"/>
    <property type="evidence" value="ECO:0007669"/>
    <property type="project" value="UniProtKB-UniRule"/>
</dbReference>
<comment type="domain">
    <text evidence="2">The jas domain is required for interaction with COI1.</text>
</comment>
<dbReference type="OrthoDB" id="1934352at2759"/>
<feature type="compositionally biased region" description="Low complexity" evidence="3">
    <location>
        <begin position="1"/>
        <end position="13"/>
    </location>
</feature>
<dbReference type="PANTHER" id="PTHR33077">
    <property type="entry name" value="PROTEIN TIFY 4A-RELATED-RELATED"/>
    <property type="match status" value="1"/>
</dbReference>
<dbReference type="Pfam" id="PF09425">
    <property type="entry name" value="Jas_motif"/>
    <property type="match status" value="1"/>
</dbReference>
<evidence type="ECO:0000256" key="3">
    <source>
        <dbReference type="SAM" id="MobiDB-lite"/>
    </source>
</evidence>
<evidence type="ECO:0000259" key="4">
    <source>
        <dbReference type="PROSITE" id="PS51320"/>
    </source>
</evidence>
<protein>
    <recommendedName>
        <fullName evidence="2">Protein TIFY</fullName>
    </recommendedName>
    <alternativeName>
        <fullName evidence="2">Jasmonate ZIM domain-containing protein</fullName>
    </alternativeName>
</protein>
<comment type="caution">
    <text evidence="5">The sequence shown here is derived from an EMBL/GenBank/DDBJ whole genome shotgun (WGS) entry which is preliminary data.</text>
</comment>
<dbReference type="InterPro" id="IPR010399">
    <property type="entry name" value="Tify_dom"/>
</dbReference>
<name>A0A2U1LKG5_ARTAN</name>
<dbReference type="SMART" id="SM00979">
    <property type="entry name" value="TIFY"/>
    <property type="match status" value="1"/>
</dbReference>
<feature type="compositionally biased region" description="Polar residues" evidence="3">
    <location>
        <begin position="274"/>
        <end position="290"/>
    </location>
</feature>
<evidence type="ECO:0000313" key="6">
    <source>
        <dbReference type="Proteomes" id="UP000245207"/>
    </source>
</evidence>
<dbReference type="Proteomes" id="UP000245207">
    <property type="component" value="Unassembled WGS sequence"/>
</dbReference>
<keyword evidence="2" id="KW-1184">Jasmonic acid signaling pathway</keyword>
<dbReference type="PANTHER" id="PTHR33077:SF60">
    <property type="entry name" value="TIFY DOMAIN-CONTAINING PROTEIN"/>
    <property type="match status" value="1"/>
</dbReference>
<evidence type="ECO:0000256" key="1">
    <source>
        <dbReference type="ARBA" id="ARBA00008614"/>
    </source>
</evidence>
<comment type="similarity">
    <text evidence="1 2">Belongs to the TIFY/JAZ family.</text>
</comment>
<reference evidence="5 6" key="1">
    <citation type="journal article" date="2018" name="Mol. Plant">
        <title>The genome of Artemisia annua provides insight into the evolution of Asteraceae family and artemisinin biosynthesis.</title>
        <authorList>
            <person name="Shen Q."/>
            <person name="Zhang L."/>
            <person name="Liao Z."/>
            <person name="Wang S."/>
            <person name="Yan T."/>
            <person name="Shi P."/>
            <person name="Liu M."/>
            <person name="Fu X."/>
            <person name="Pan Q."/>
            <person name="Wang Y."/>
            <person name="Lv Z."/>
            <person name="Lu X."/>
            <person name="Zhang F."/>
            <person name="Jiang W."/>
            <person name="Ma Y."/>
            <person name="Chen M."/>
            <person name="Hao X."/>
            <person name="Li L."/>
            <person name="Tang Y."/>
            <person name="Lv G."/>
            <person name="Zhou Y."/>
            <person name="Sun X."/>
            <person name="Brodelius P.E."/>
            <person name="Rose J.K.C."/>
            <person name="Tang K."/>
        </authorList>
    </citation>
    <scope>NUCLEOTIDE SEQUENCE [LARGE SCALE GENOMIC DNA]</scope>
    <source>
        <strain evidence="6">cv. Huhao1</strain>
        <tissue evidence="5">Leaf</tissue>
    </source>
</reference>
<comment type="subcellular location">
    <subcellularLocation>
        <location evidence="2">Nucleus</location>
    </subcellularLocation>
</comment>
<evidence type="ECO:0000256" key="2">
    <source>
        <dbReference type="RuleBase" id="RU369065"/>
    </source>
</evidence>
<dbReference type="AlphaFoldDB" id="A0A2U1LKG5"/>
<proteinExistence type="inferred from homology"/>